<dbReference type="Pfam" id="PF07889">
    <property type="entry name" value="DUF1664"/>
    <property type="match status" value="1"/>
</dbReference>
<evidence type="ECO:0000256" key="1">
    <source>
        <dbReference type="SAM" id="MobiDB-lite"/>
    </source>
</evidence>
<feature type="region of interest" description="Disordered" evidence="1">
    <location>
        <begin position="233"/>
        <end position="329"/>
    </location>
</feature>
<evidence type="ECO:0000256" key="2">
    <source>
        <dbReference type="SAM" id="SignalP"/>
    </source>
</evidence>
<evidence type="ECO:0000313" key="5">
    <source>
        <dbReference type="Proteomes" id="UP000594263"/>
    </source>
</evidence>
<accession>A0A7N0V8E6</accession>
<dbReference type="OMA" id="LEYTQDH"/>
<dbReference type="EnsemblPlants" id="Kaladp0375s0013.2.v1.1">
    <property type="protein sequence ID" value="Kaladp0375s0013.2.v1.1"/>
    <property type="gene ID" value="Kaladp0375s0013.v1.1"/>
</dbReference>
<feature type="signal peptide" evidence="2">
    <location>
        <begin position="1"/>
        <end position="25"/>
    </location>
</feature>
<organism evidence="4 5">
    <name type="scientific">Kalanchoe fedtschenkoi</name>
    <name type="common">Lavender scallops</name>
    <name type="synonym">South American air plant</name>
    <dbReference type="NCBI Taxonomy" id="63787"/>
    <lineage>
        <taxon>Eukaryota</taxon>
        <taxon>Viridiplantae</taxon>
        <taxon>Streptophyta</taxon>
        <taxon>Embryophyta</taxon>
        <taxon>Tracheophyta</taxon>
        <taxon>Spermatophyta</taxon>
        <taxon>Magnoliopsida</taxon>
        <taxon>eudicotyledons</taxon>
        <taxon>Gunneridae</taxon>
        <taxon>Pentapetalae</taxon>
        <taxon>Saxifragales</taxon>
        <taxon>Crassulaceae</taxon>
        <taxon>Kalanchoe</taxon>
    </lineage>
</organism>
<protein>
    <recommendedName>
        <fullName evidence="3">DUF1664 domain-containing protein</fullName>
    </recommendedName>
</protein>
<feature type="domain" description="DUF1664" evidence="3">
    <location>
        <begin position="90"/>
        <end position="209"/>
    </location>
</feature>
<dbReference type="AlphaFoldDB" id="A0A7N0V8E6"/>
<dbReference type="PANTHER" id="PTHR47289:SF2">
    <property type="entry name" value="TRANSCRIPTION FACTOR, PUTATIVE (DUF1664)-RELATED"/>
    <property type="match status" value="1"/>
</dbReference>
<dbReference type="EnsemblPlants" id="Kaladp0375s0013.1.v1.1">
    <property type="protein sequence ID" value="Kaladp0375s0013.1.v1.1"/>
    <property type="gene ID" value="Kaladp0375s0013.v1.1"/>
</dbReference>
<dbReference type="InterPro" id="IPR012458">
    <property type="entry name" value="DUF1664"/>
</dbReference>
<dbReference type="Proteomes" id="UP000594263">
    <property type="component" value="Unplaced"/>
</dbReference>
<reference evidence="4" key="1">
    <citation type="submission" date="2021-01" db="UniProtKB">
        <authorList>
            <consortium name="EnsemblPlants"/>
        </authorList>
    </citation>
    <scope>IDENTIFICATION</scope>
</reference>
<dbReference type="Gramene" id="Kaladp0375s0013.2.v1.1">
    <property type="protein sequence ID" value="Kaladp0375s0013.2.v1.1"/>
    <property type="gene ID" value="Kaladp0375s0013.v1.1"/>
</dbReference>
<dbReference type="Gene3D" id="1.10.287.950">
    <property type="entry name" value="Methyl-accepting chemotaxis protein"/>
    <property type="match status" value="1"/>
</dbReference>
<feature type="chain" id="PRO_5033597595" description="DUF1664 domain-containing protein" evidence="2">
    <location>
        <begin position="26"/>
        <end position="357"/>
    </location>
</feature>
<keyword evidence="5" id="KW-1185">Reference proteome</keyword>
<evidence type="ECO:0000259" key="3">
    <source>
        <dbReference type="Pfam" id="PF07889"/>
    </source>
</evidence>
<dbReference type="Gramene" id="Kaladp0375s0013.1.v1.1">
    <property type="protein sequence ID" value="Kaladp0375s0013.1.v1.1"/>
    <property type="gene ID" value="Kaladp0375s0013.v1.1"/>
</dbReference>
<feature type="compositionally biased region" description="Polar residues" evidence="1">
    <location>
        <begin position="233"/>
        <end position="247"/>
    </location>
</feature>
<sequence>MALPLGKLGLIVGAGLLGSVLVKEGQVSNVTGLVSGAFKIVFKQLSKGDPAVKPRNDSLMEQVNSLRQELLSLNANKAMIVVTGSNSGSSKYGIVVIVVVGCGGFAWWKGWKFPSMMFATKRGLSEACGVVAKQLDDLYSSLRLSRRELSAKIDSVGSQVNEVTDLAMDTNRKVNEISADISGASKHIQSVQETVHSLRTKIERIEGKQDATNIGVMQLVGVANDIKNNRASSRQALPPISSGQALQRRQLASGLQHSRSLPPLESSTSSRNSDESLQPVPVTPLSTGGQALTSEASLGGRDNTDSANESRIKELPADEPPSSSKFGRLFSGFGSVVKTRAAIVTRPVTVKQPGALN</sequence>
<keyword evidence="2" id="KW-0732">Signal</keyword>
<feature type="compositionally biased region" description="Polar residues" evidence="1">
    <location>
        <begin position="284"/>
        <end position="296"/>
    </location>
</feature>
<feature type="compositionally biased region" description="Basic and acidic residues" evidence="1">
    <location>
        <begin position="302"/>
        <end position="316"/>
    </location>
</feature>
<dbReference type="PANTHER" id="PTHR47289">
    <property type="entry name" value="TRANSCRIPTION FACTOR, PUTATIVE (DUF1664)-RELATED"/>
    <property type="match status" value="1"/>
</dbReference>
<name>A0A7N0V8E6_KALFE</name>
<evidence type="ECO:0000313" key="4">
    <source>
        <dbReference type="EnsemblPlants" id="Kaladp0375s0013.2.v1.1"/>
    </source>
</evidence>
<proteinExistence type="predicted"/>